<evidence type="ECO:0000313" key="4">
    <source>
        <dbReference type="EMBL" id="MXO85587.1"/>
    </source>
</evidence>
<keyword evidence="3" id="KW-0732">Signal</keyword>
<organism evidence="4 5">
    <name type="scientific">Parapontixanthobacter aurantiacus</name>
    <dbReference type="NCBI Taxonomy" id="1463599"/>
    <lineage>
        <taxon>Bacteria</taxon>
        <taxon>Pseudomonadati</taxon>
        <taxon>Pseudomonadota</taxon>
        <taxon>Alphaproteobacteria</taxon>
        <taxon>Sphingomonadales</taxon>
        <taxon>Erythrobacteraceae</taxon>
        <taxon>Parapontixanthobacter</taxon>
    </lineage>
</organism>
<sequence>MSRFVRFAAAPAMIAAVSLGAPSYAASLPLATGRAQFVEPAAWTDDAQTVEGHRHRYRDRYYHRRNRVDAGDVIAGVAILGTIAAIASAVRKDRNERVYRERDVRYRDWREPGYEDSRGLDGAAELCVREIERDARVSDVNAVERNATGWIVRGTLFDGSDFTCSIDADGDIENIDYSRTDLRAPDYDDDGFAAVDRGNQWDDERYAEARANALVEGPHRSEALSSDPVRDEEEEVYPAYPGGPLPGETFDDEDDVADEQPIDGDLVLAD</sequence>
<gene>
    <name evidence="4" type="ORF">GRI38_06040</name>
</gene>
<keyword evidence="2" id="KW-0812">Transmembrane</keyword>
<feature type="compositionally biased region" description="Acidic residues" evidence="1">
    <location>
        <begin position="249"/>
        <end position="262"/>
    </location>
</feature>
<evidence type="ECO:0000256" key="3">
    <source>
        <dbReference type="SAM" id="SignalP"/>
    </source>
</evidence>
<feature type="signal peptide" evidence="3">
    <location>
        <begin position="1"/>
        <end position="25"/>
    </location>
</feature>
<proteinExistence type="predicted"/>
<reference evidence="4 5" key="1">
    <citation type="submission" date="2019-12" db="EMBL/GenBank/DDBJ databases">
        <title>Genomic-based taxomic classification of the family Erythrobacteraceae.</title>
        <authorList>
            <person name="Xu L."/>
        </authorList>
    </citation>
    <scope>NUCLEOTIDE SEQUENCE [LARGE SCALE GENOMIC DNA]</scope>
    <source>
        <strain evidence="4 5">MCCC 1A09962</strain>
    </source>
</reference>
<evidence type="ECO:0000313" key="5">
    <source>
        <dbReference type="Proteomes" id="UP000433104"/>
    </source>
</evidence>
<keyword evidence="2" id="KW-1133">Transmembrane helix</keyword>
<dbReference type="Proteomes" id="UP000433104">
    <property type="component" value="Unassembled WGS sequence"/>
</dbReference>
<protein>
    <recommendedName>
        <fullName evidence="6">PepSY domain-containing protein</fullName>
    </recommendedName>
</protein>
<name>A0A844ZF14_9SPHN</name>
<dbReference type="AlphaFoldDB" id="A0A844ZF14"/>
<feature type="chain" id="PRO_5033047262" description="PepSY domain-containing protein" evidence="3">
    <location>
        <begin position="26"/>
        <end position="270"/>
    </location>
</feature>
<keyword evidence="2" id="KW-0472">Membrane</keyword>
<evidence type="ECO:0000256" key="2">
    <source>
        <dbReference type="SAM" id="Phobius"/>
    </source>
</evidence>
<dbReference type="EMBL" id="WTYW01000001">
    <property type="protein sequence ID" value="MXO85587.1"/>
    <property type="molecule type" value="Genomic_DNA"/>
</dbReference>
<evidence type="ECO:0000256" key="1">
    <source>
        <dbReference type="SAM" id="MobiDB-lite"/>
    </source>
</evidence>
<comment type="caution">
    <text evidence="4">The sequence shown here is derived from an EMBL/GenBank/DDBJ whole genome shotgun (WGS) entry which is preliminary data.</text>
</comment>
<dbReference type="RefSeq" id="WP_202389841.1">
    <property type="nucleotide sequence ID" value="NZ_WTYW01000001.1"/>
</dbReference>
<feature type="transmembrane region" description="Helical" evidence="2">
    <location>
        <begin position="73"/>
        <end position="90"/>
    </location>
</feature>
<evidence type="ECO:0008006" key="6">
    <source>
        <dbReference type="Google" id="ProtNLM"/>
    </source>
</evidence>
<feature type="region of interest" description="Disordered" evidence="1">
    <location>
        <begin position="218"/>
        <end position="270"/>
    </location>
</feature>
<keyword evidence="5" id="KW-1185">Reference proteome</keyword>
<accession>A0A844ZF14</accession>